<dbReference type="EMBL" id="CAJNOB010000002">
    <property type="protein sequence ID" value="CAF0691363.1"/>
    <property type="molecule type" value="Genomic_DNA"/>
</dbReference>
<reference evidence="1" key="1">
    <citation type="submission" date="2021-02" db="EMBL/GenBank/DDBJ databases">
        <authorList>
            <person name="Cremers G."/>
            <person name="Picone N."/>
        </authorList>
    </citation>
    <scope>NUCLEOTIDE SEQUENCE</scope>
    <source>
        <strain evidence="1">PQ17</strain>
    </source>
</reference>
<dbReference type="Proteomes" id="UP000663859">
    <property type="component" value="Unassembled WGS sequence"/>
</dbReference>
<keyword evidence="2" id="KW-1185">Reference proteome</keyword>
<evidence type="ECO:0000313" key="2">
    <source>
        <dbReference type="Proteomes" id="UP000663859"/>
    </source>
</evidence>
<evidence type="ECO:0000313" key="1">
    <source>
        <dbReference type="EMBL" id="CAF0691363.1"/>
    </source>
</evidence>
<dbReference type="AlphaFoldDB" id="A0A8J2BKU7"/>
<name>A0A8J2BKU7_9BACT</name>
<accession>A0A8J2BKU7</accession>
<sequence>MRPAVIFVWVIKERWLLAIFFSSWASFFSLLTEALSFWCGLACACTETKLFAREGKNHTPLPFLRP</sequence>
<organism evidence="1 2">
    <name type="scientific">Candidatus Methylacidithermus pantelleriae</name>
    <dbReference type="NCBI Taxonomy" id="2744239"/>
    <lineage>
        <taxon>Bacteria</taxon>
        <taxon>Pseudomonadati</taxon>
        <taxon>Verrucomicrobiota</taxon>
        <taxon>Methylacidiphilae</taxon>
        <taxon>Methylacidiphilales</taxon>
        <taxon>Methylacidiphilaceae</taxon>
        <taxon>Candidatus Methylacidithermus</taxon>
    </lineage>
</organism>
<protein>
    <submittedName>
        <fullName evidence="1">Uncharacterized protein</fullName>
    </submittedName>
</protein>
<proteinExistence type="predicted"/>
<gene>
    <name evidence="1" type="ORF">MPNT_100021</name>
</gene>
<comment type="caution">
    <text evidence="1">The sequence shown here is derived from an EMBL/GenBank/DDBJ whole genome shotgun (WGS) entry which is preliminary data.</text>
</comment>